<proteinExistence type="predicted"/>
<feature type="region of interest" description="Disordered" evidence="1">
    <location>
        <begin position="56"/>
        <end position="152"/>
    </location>
</feature>
<dbReference type="OrthoDB" id="7872448at2759"/>
<dbReference type="KEGG" id="dmo:Dmoj_GI26387"/>
<accession>A0A0Q9WMP0</accession>
<organism evidence="2 3">
    <name type="scientific">Drosophila mojavensis</name>
    <name type="common">Fruit fly</name>
    <dbReference type="NCBI Taxonomy" id="7230"/>
    <lineage>
        <taxon>Eukaryota</taxon>
        <taxon>Metazoa</taxon>
        <taxon>Ecdysozoa</taxon>
        <taxon>Arthropoda</taxon>
        <taxon>Hexapoda</taxon>
        <taxon>Insecta</taxon>
        <taxon>Pterygota</taxon>
        <taxon>Neoptera</taxon>
        <taxon>Endopterygota</taxon>
        <taxon>Diptera</taxon>
        <taxon>Brachycera</taxon>
        <taxon>Muscomorpha</taxon>
        <taxon>Ephydroidea</taxon>
        <taxon>Drosophilidae</taxon>
        <taxon>Drosophila</taxon>
    </lineage>
</organism>
<feature type="compositionally biased region" description="Basic residues" evidence="1">
    <location>
        <begin position="74"/>
        <end position="103"/>
    </location>
</feature>
<dbReference type="EMBL" id="CH933810">
    <property type="protein sequence ID" value="KRF93981.1"/>
    <property type="molecule type" value="Genomic_DNA"/>
</dbReference>
<dbReference type="InParanoid" id="A0A0Q9WMP0"/>
<evidence type="ECO:0000313" key="2">
    <source>
        <dbReference type="EMBL" id="KRF93981.1"/>
    </source>
</evidence>
<feature type="compositionally biased region" description="Low complexity" evidence="1">
    <location>
        <begin position="105"/>
        <end position="114"/>
    </location>
</feature>
<evidence type="ECO:0000256" key="1">
    <source>
        <dbReference type="SAM" id="MobiDB-lite"/>
    </source>
</evidence>
<gene>
    <name evidence="2" type="primary">Dmoj\GI26387</name>
    <name evidence="2" type="ORF">Dmoj_GI26387</name>
</gene>
<name>A0A0Q9WMP0_DROMO</name>
<protein>
    <submittedName>
        <fullName evidence="2">Uncharacterized protein</fullName>
    </submittedName>
</protein>
<keyword evidence="3" id="KW-1185">Reference proteome</keyword>
<dbReference type="AlphaFoldDB" id="A0A0Q9WMP0"/>
<sequence>MGTGRSKPAAAKAPDRAFQIFLEIFKNTHCYLDDHDIKQNALMTWQAMSPSQKSQFLNFEGTAHAPITREPLPKKSKATRKKSVPVAKARTRAKPKAKPKPTPKPKTAAGSKSLKSTKKPKKAINSTTKEKVKARSTRKTKPKVAEPAPEAE</sequence>
<reference evidence="2 3" key="1">
    <citation type="journal article" date="2007" name="Nature">
        <title>Evolution of genes and genomes on the Drosophila phylogeny.</title>
        <authorList>
            <consortium name="Drosophila 12 Genomes Consortium"/>
            <person name="Clark A.G."/>
            <person name="Eisen M.B."/>
            <person name="Smith D.R."/>
            <person name="Bergman C.M."/>
            <person name="Oliver B."/>
            <person name="Markow T.A."/>
            <person name="Kaufman T.C."/>
            <person name="Kellis M."/>
            <person name="Gelbart W."/>
            <person name="Iyer V.N."/>
            <person name="Pollard D.A."/>
            <person name="Sackton T.B."/>
            <person name="Larracuente A.M."/>
            <person name="Singh N.D."/>
            <person name="Abad J.P."/>
            <person name="Abt D.N."/>
            <person name="Adryan B."/>
            <person name="Aguade M."/>
            <person name="Akashi H."/>
            <person name="Anderson W.W."/>
            <person name="Aquadro C.F."/>
            <person name="Ardell D.H."/>
            <person name="Arguello R."/>
            <person name="Artieri C.G."/>
            <person name="Barbash D.A."/>
            <person name="Barker D."/>
            <person name="Barsanti P."/>
            <person name="Batterham P."/>
            <person name="Batzoglou S."/>
            <person name="Begun D."/>
            <person name="Bhutkar A."/>
            <person name="Blanco E."/>
            <person name="Bosak S.A."/>
            <person name="Bradley R.K."/>
            <person name="Brand A.D."/>
            <person name="Brent M.R."/>
            <person name="Brooks A.N."/>
            <person name="Brown R.H."/>
            <person name="Butlin R.K."/>
            <person name="Caggese C."/>
            <person name="Calvi B.R."/>
            <person name="Bernardo de Carvalho A."/>
            <person name="Caspi A."/>
            <person name="Castrezana S."/>
            <person name="Celniker S.E."/>
            <person name="Chang J.L."/>
            <person name="Chapple C."/>
            <person name="Chatterji S."/>
            <person name="Chinwalla A."/>
            <person name="Civetta A."/>
            <person name="Clifton S.W."/>
            <person name="Comeron J.M."/>
            <person name="Costello J.C."/>
            <person name="Coyne J.A."/>
            <person name="Daub J."/>
            <person name="David R.G."/>
            <person name="Delcher A.L."/>
            <person name="Delehaunty K."/>
            <person name="Do C.B."/>
            <person name="Ebling H."/>
            <person name="Edwards K."/>
            <person name="Eickbush T."/>
            <person name="Evans J.D."/>
            <person name="Filipski A."/>
            <person name="Findeiss S."/>
            <person name="Freyhult E."/>
            <person name="Fulton L."/>
            <person name="Fulton R."/>
            <person name="Garcia A.C."/>
            <person name="Gardiner A."/>
            <person name="Garfield D.A."/>
            <person name="Garvin B.E."/>
            <person name="Gibson G."/>
            <person name="Gilbert D."/>
            <person name="Gnerre S."/>
            <person name="Godfrey J."/>
            <person name="Good R."/>
            <person name="Gotea V."/>
            <person name="Gravely B."/>
            <person name="Greenberg A.J."/>
            <person name="Griffiths-Jones S."/>
            <person name="Gross S."/>
            <person name="Guigo R."/>
            <person name="Gustafson E.A."/>
            <person name="Haerty W."/>
            <person name="Hahn M.W."/>
            <person name="Halligan D.L."/>
            <person name="Halpern A.L."/>
            <person name="Halter G.M."/>
            <person name="Han M.V."/>
            <person name="Heger A."/>
            <person name="Hillier L."/>
            <person name="Hinrichs A.S."/>
            <person name="Holmes I."/>
            <person name="Hoskins R.A."/>
            <person name="Hubisz M.J."/>
            <person name="Hultmark D."/>
            <person name="Huntley M.A."/>
            <person name="Jaffe D.B."/>
            <person name="Jagadeeshan S."/>
            <person name="Jeck W.R."/>
            <person name="Johnson J."/>
            <person name="Jones C.D."/>
            <person name="Jordan W.C."/>
            <person name="Karpen G.H."/>
            <person name="Kataoka E."/>
            <person name="Keightley P.D."/>
            <person name="Kheradpour P."/>
            <person name="Kirkness E.F."/>
            <person name="Koerich L.B."/>
            <person name="Kristiansen K."/>
            <person name="Kudrna D."/>
            <person name="Kulathinal R.J."/>
            <person name="Kumar S."/>
            <person name="Kwok R."/>
            <person name="Lander E."/>
            <person name="Langley C.H."/>
            <person name="Lapoint R."/>
            <person name="Lazzaro B.P."/>
            <person name="Lee S.J."/>
            <person name="Levesque L."/>
            <person name="Li R."/>
            <person name="Lin C.F."/>
            <person name="Lin M.F."/>
            <person name="Lindblad-Toh K."/>
            <person name="Llopart A."/>
            <person name="Long M."/>
            <person name="Low L."/>
            <person name="Lozovsky E."/>
            <person name="Lu J."/>
            <person name="Luo M."/>
            <person name="Machado C.A."/>
            <person name="Makalowski W."/>
            <person name="Marzo M."/>
            <person name="Matsuda M."/>
            <person name="Matzkin L."/>
            <person name="McAllister B."/>
            <person name="McBride C.S."/>
            <person name="McKernan B."/>
            <person name="McKernan K."/>
            <person name="Mendez-Lago M."/>
            <person name="Minx P."/>
            <person name="Mollenhauer M.U."/>
            <person name="Montooth K."/>
            <person name="Mount S.M."/>
            <person name="Mu X."/>
            <person name="Myers E."/>
            <person name="Negre B."/>
            <person name="Newfeld S."/>
            <person name="Nielsen R."/>
            <person name="Noor M.A."/>
            <person name="O'Grady P."/>
            <person name="Pachter L."/>
            <person name="Papaceit M."/>
            <person name="Parisi M.J."/>
            <person name="Parisi M."/>
            <person name="Parts L."/>
            <person name="Pedersen J.S."/>
            <person name="Pesole G."/>
            <person name="Phillippy A.M."/>
            <person name="Ponting C.P."/>
            <person name="Pop M."/>
            <person name="Porcelli D."/>
            <person name="Powell J.R."/>
            <person name="Prohaska S."/>
            <person name="Pruitt K."/>
            <person name="Puig M."/>
            <person name="Quesneville H."/>
            <person name="Ram K.R."/>
            <person name="Rand D."/>
            <person name="Rasmussen M.D."/>
            <person name="Reed L.K."/>
            <person name="Reenan R."/>
            <person name="Reily A."/>
            <person name="Remington K.A."/>
            <person name="Rieger T.T."/>
            <person name="Ritchie M.G."/>
            <person name="Robin C."/>
            <person name="Rogers Y.H."/>
            <person name="Rohde C."/>
            <person name="Rozas J."/>
            <person name="Rubenfield M.J."/>
            <person name="Ruiz A."/>
            <person name="Russo S."/>
            <person name="Salzberg S.L."/>
            <person name="Sanchez-Gracia A."/>
            <person name="Saranga D.J."/>
            <person name="Sato H."/>
            <person name="Schaeffer S.W."/>
            <person name="Schatz M.C."/>
            <person name="Schlenke T."/>
            <person name="Schwartz R."/>
            <person name="Segarra C."/>
            <person name="Singh R.S."/>
            <person name="Sirot L."/>
            <person name="Sirota M."/>
            <person name="Sisneros N.B."/>
            <person name="Smith C.D."/>
            <person name="Smith T.F."/>
            <person name="Spieth J."/>
            <person name="Stage D.E."/>
            <person name="Stark A."/>
            <person name="Stephan W."/>
            <person name="Strausberg R.L."/>
            <person name="Strempel S."/>
            <person name="Sturgill D."/>
            <person name="Sutton G."/>
            <person name="Sutton G.G."/>
            <person name="Tao W."/>
            <person name="Teichmann S."/>
            <person name="Tobari Y.N."/>
            <person name="Tomimura Y."/>
            <person name="Tsolas J.M."/>
            <person name="Valente V.L."/>
            <person name="Venter E."/>
            <person name="Venter J.C."/>
            <person name="Vicario S."/>
            <person name="Vieira F.G."/>
            <person name="Vilella A.J."/>
            <person name="Villasante A."/>
            <person name="Walenz B."/>
            <person name="Wang J."/>
            <person name="Wasserman M."/>
            <person name="Watts T."/>
            <person name="Wilson D."/>
            <person name="Wilson R.K."/>
            <person name="Wing R.A."/>
            <person name="Wolfner M.F."/>
            <person name="Wong A."/>
            <person name="Wong G.K."/>
            <person name="Wu C.I."/>
            <person name="Wu G."/>
            <person name="Yamamoto D."/>
            <person name="Yang H.P."/>
            <person name="Yang S.P."/>
            <person name="Yorke J.A."/>
            <person name="Yoshida K."/>
            <person name="Zdobnov E."/>
            <person name="Zhang P."/>
            <person name="Zhang Y."/>
            <person name="Zimin A.V."/>
            <person name="Baldwin J."/>
            <person name="Abdouelleil A."/>
            <person name="Abdulkadir J."/>
            <person name="Abebe A."/>
            <person name="Abera B."/>
            <person name="Abreu J."/>
            <person name="Acer S.C."/>
            <person name="Aftuck L."/>
            <person name="Alexander A."/>
            <person name="An P."/>
            <person name="Anderson E."/>
            <person name="Anderson S."/>
            <person name="Arachi H."/>
            <person name="Azer M."/>
            <person name="Bachantsang P."/>
            <person name="Barry A."/>
            <person name="Bayul T."/>
            <person name="Berlin A."/>
            <person name="Bessette D."/>
            <person name="Bloom T."/>
            <person name="Blye J."/>
            <person name="Boguslavskiy L."/>
            <person name="Bonnet C."/>
            <person name="Boukhgalter B."/>
            <person name="Bourzgui I."/>
            <person name="Brown A."/>
            <person name="Cahill P."/>
            <person name="Channer S."/>
            <person name="Cheshatsang Y."/>
            <person name="Chuda L."/>
            <person name="Citroen M."/>
            <person name="Collymore A."/>
            <person name="Cooke P."/>
            <person name="Costello M."/>
            <person name="D'Aco K."/>
            <person name="Daza R."/>
            <person name="De Haan G."/>
            <person name="DeGray S."/>
            <person name="DeMaso C."/>
            <person name="Dhargay N."/>
            <person name="Dooley K."/>
            <person name="Dooley E."/>
            <person name="Doricent M."/>
            <person name="Dorje P."/>
            <person name="Dorjee K."/>
            <person name="Dupes A."/>
            <person name="Elong R."/>
            <person name="Falk J."/>
            <person name="Farina A."/>
            <person name="Faro S."/>
            <person name="Ferguson D."/>
            <person name="Fisher S."/>
            <person name="Foley C.D."/>
            <person name="Franke A."/>
            <person name="Friedrich D."/>
            <person name="Gadbois L."/>
            <person name="Gearin G."/>
            <person name="Gearin C.R."/>
            <person name="Giannoukos G."/>
            <person name="Goode T."/>
            <person name="Graham J."/>
            <person name="Grandbois E."/>
            <person name="Grewal S."/>
            <person name="Gyaltsen K."/>
            <person name="Hafez N."/>
            <person name="Hagos B."/>
            <person name="Hall J."/>
            <person name="Henson C."/>
            <person name="Hollinger A."/>
            <person name="Honan T."/>
            <person name="Huard M.D."/>
            <person name="Hughes L."/>
            <person name="Hurhula B."/>
            <person name="Husby M.E."/>
            <person name="Kamat A."/>
            <person name="Kanga B."/>
            <person name="Kashin S."/>
            <person name="Khazanovich D."/>
            <person name="Kisner P."/>
            <person name="Lance K."/>
            <person name="Lara M."/>
            <person name="Lee W."/>
            <person name="Lennon N."/>
            <person name="Letendre F."/>
            <person name="LeVine R."/>
            <person name="Lipovsky A."/>
            <person name="Liu X."/>
            <person name="Liu J."/>
            <person name="Liu S."/>
            <person name="Lokyitsang T."/>
            <person name="Lokyitsang Y."/>
            <person name="Lubonja R."/>
            <person name="Lui A."/>
            <person name="MacDonald P."/>
            <person name="Magnisalis V."/>
            <person name="Maru K."/>
            <person name="Matthews C."/>
            <person name="McCusker W."/>
            <person name="McDonough S."/>
            <person name="Mehta T."/>
            <person name="Meldrim J."/>
            <person name="Meneus L."/>
            <person name="Mihai O."/>
            <person name="Mihalev A."/>
            <person name="Mihova T."/>
            <person name="Mittelman R."/>
            <person name="Mlenga V."/>
            <person name="Montmayeur A."/>
            <person name="Mulrain L."/>
            <person name="Navidi A."/>
            <person name="Naylor J."/>
            <person name="Negash T."/>
            <person name="Nguyen T."/>
            <person name="Nguyen N."/>
            <person name="Nicol R."/>
            <person name="Norbu C."/>
            <person name="Norbu N."/>
            <person name="Novod N."/>
            <person name="O'Neill B."/>
            <person name="Osman S."/>
            <person name="Markiewicz E."/>
            <person name="Oyono O.L."/>
            <person name="Patti C."/>
            <person name="Phunkhang P."/>
            <person name="Pierre F."/>
            <person name="Priest M."/>
            <person name="Raghuraman S."/>
            <person name="Rege F."/>
            <person name="Reyes R."/>
            <person name="Rise C."/>
            <person name="Rogov P."/>
            <person name="Ross K."/>
            <person name="Ryan E."/>
            <person name="Settipalli S."/>
            <person name="Shea T."/>
            <person name="Sherpa N."/>
            <person name="Shi L."/>
            <person name="Shih D."/>
            <person name="Sparrow T."/>
            <person name="Spaulding J."/>
            <person name="Stalker J."/>
            <person name="Stange-Thomann N."/>
            <person name="Stavropoulos S."/>
            <person name="Stone C."/>
            <person name="Strader C."/>
            <person name="Tesfaye S."/>
            <person name="Thomson T."/>
            <person name="Thoulutsang Y."/>
            <person name="Thoulutsang D."/>
            <person name="Topham K."/>
            <person name="Topping I."/>
            <person name="Tsamla T."/>
            <person name="Vassiliev H."/>
            <person name="Vo A."/>
            <person name="Wangchuk T."/>
            <person name="Wangdi T."/>
            <person name="Weiand M."/>
            <person name="Wilkinson J."/>
            <person name="Wilson A."/>
            <person name="Yadav S."/>
            <person name="Young G."/>
            <person name="Yu Q."/>
            <person name="Zembek L."/>
            <person name="Zhong D."/>
            <person name="Zimmer A."/>
            <person name="Zwirko Z."/>
            <person name="Jaffe D.B."/>
            <person name="Alvarez P."/>
            <person name="Brockman W."/>
            <person name="Butler J."/>
            <person name="Chin C."/>
            <person name="Gnerre S."/>
            <person name="Grabherr M."/>
            <person name="Kleber M."/>
            <person name="Mauceli E."/>
            <person name="MacCallum I."/>
        </authorList>
    </citation>
    <scope>NUCLEOTIDE SEQUENCE [LARGE SCALE GENOMIC DNA]</scope>
    <source>
        <strain evidence="3">Tucson 15081-1352.22</strain>
    </source>
</reference>
<dbReference type="Proteomes" id="UP000009192">
    <property type="component" value="Unassembled WGS sequence"/>
</dbReference>
<evidence type="ECO:0000313" key="3">
    <source>
        <dbReference type="Proteomes" id="UP000009192"/>
    </source>
</evidence>